<dbReference type="InterPro" id="IPR036271">
    <property type="entry name" value="Tet_transcr_reg_TetR-rel_C_sf"/>
</dbReference>
<dbReference type="Gene3D" id="1.10.10.60">
    <property type="entry name" value="Homeodomain-like"/>
    <property type="match status" value="1"/>
</dbReference>
<accession>A0ABS5AAZ0</accession>
<dbReference type="InterPro" id="IPR004111">
    <property type="entry name" value="Repressor_TetR_C"/>
</dbReference>
<dbReference type="RefSeq" id="WP_086783420.1">
    <property type="nucleotide sequence ID" value="NZ_JAGIOO010000001.1"/>
</dbReference>
<proteinExistence type="predicted"/>
<feature type="DNA-binding region" description="H-T-H motif" evidence="4">
    <location>
        <begin position="52"/>
        <end position="71"/>
    </location>
</feature>
<protein>
    <submittedName>
        <fullName evidence="6">AcrR family transcriptional regulator</fullName>
    </submittedName>
</protein>
<dbReference type="Pfam" id="PF00440">
    <property type="entry name" value="TetR_N"/>
    <property type="match status" value="1"/>
</dbReference>
<dbReference type="Pfam" id="PF02909">
    <property type="entry name" value="TetR_C_1"/>
    <property type="match status" value="1"/>
</dbReference>
<dbReference type="PROSITE" id="PS50977">
    <property type="entry name" value="HTH_TETR_2"/>
    <property type="match status" value="1"/>
</dbReference>
<dbReference type="PANTHER" id="PTHR30055:SF151">
    <property type="entry name" value="TRANSCRIPTIONAL REGULATORY PROTEIN"/>
    <property type="match status" value="1"/>
</dbReference>
<dbReference type="InterPro" id="IPR001647">
    <property type="entry name" value="HTH_TetR"/>
</dbReference>
<dbReference type="Proteomes" id="UP001519363">
    <property type="component" value="Unassembled WGS sequence"/>
</dbReference>
<organism evidence="6 7">
    <name type="scientific">Crossiella equi</name>
    <dbReference type="NCBI Taxonomy" id="130796"/>
    <lineage>
        <taxon>Bacteria</taxon>
        <taxon>Bacillati</taxon>
        <taxon>Actinomycetota</taxon>
        <taxon>Actinomycetes</taxon>
        <taxon>Pseudonocardiales</taxon>
        <taxon>Pseudonocardiaceae</taxon>
        <taxon>Crossiella</taxon>
    </lineage>
</organism>
<evidence type="ECO:0000313" key="6">
    <source>
        <dbReference type="EMBL" id="MBP2473753.1"/>
    </source>
</evidence>
<evidence type="ECO:0000256" key="3">
    <source>
        <dbReference type="ARBA" id="ARBA00023163"/>
    </source>
</evidence>
<evidence type="ECO:0000256" key="4">
    <source>
        <dbReference type="PROSITE-ProRule" id="PRU00335"/>
    </source>
</evidence>
<evidence type="ECO:0000256" key="1">
    <source>
        <dbReference type="ARBA" id="ARBA00023015"/>
    </source>
</evidence>
<dbReference type="Gene3D" id="1.10.357.10">
    <property type="entry name" value="Tetracycline Repressor, domain 2"/>
    <property type="match status" value="1"/>
</dbReference>
<evidence type="ECO:0000313" key="7">
    <source>
        <dbReference type="Proteomes" id="UP001519363"/>
    </source>
</evidence>
<comment type="caution">
    <text evidence="6">The sequence shown here is derived from an EMBL/GenBank/DDBJ whole genome shotgun (WGS) entry which is preliminary data.</text>
</comment>
<evidence type="ECO:0000259" key="5">
    <source>
        <dbReference type="PROSITE" id="PS50977"/>
    </source>
</evidence>
<dbReference type="InterPro" id="IPR009057">
    <property type="entry name" value="Homeodomain-like_sf"/>
</dbReference>
<reference evidence="6 7" key="1">
    <citation type="submission" date="2021-03" db="EMBL/GenBank/DDBJ databases">
        <title>Sequencing the genomes of 1000 actinobacteria strains.</title>
        <authorList>
            <person name="Klenk H.-P."/>
        </authorList>
    </citation>
    <scope>NUCLEOTIDE SEQUENCE [LARGE SCALE GENOMIC DNA]</scope>
    <source>
        <strain evidence="6 7">DSM 44580</strain>
    </source>
</reference>
<dbReference type="SUPFAM" id="SSF46689">
    <property type="entry name" value="Homeodomain-like"/>
    <property type="match status" value="1"/>
</dbReference>
<keyword evidence="7" id="KW-1185">Reference proteome</keyword>
<keyword evidence="2 4" id="KW-0238">DNA-binding</keyword>
<gene>
    <name evidence="6" type="ORF">JOF53_002625</name>
</gene>
<name>A0ABS5AAZ0_9PSEU</name>
<feature type="domain" description="HTH tetR-type" evidence="5">
    <location>
        <begin position="29"/>
        <end position="89"/>
    </location>
</feature>
<dbReference type="SUPFAM" id="SSF48498">
    <property type="entry name" value="Tetracyclin repressor-like, C-terminal domain"/>
    <property type="match status" value="1"/>
</dbReference>
<dbReference type="PANTHER" id="PTHR30055">
    <property type="entry name" value="HTH-TYPE TRANSCRIPTIONAL REGULATOR RUTR"/>
    <property type="match status" value="1"/>
</dbReference>
<keyword evidence="1" id="KW-0805">Transcription regulation</keyword>
<keyword evidence="3" id="KW-0804">Transcription</keyword>
<evidence type="ECO:0000256" key="2">
    <source>
        <dbReference type="ARBA" id="ARBA00023125"/>
    </source>
</evidence>
<dbReference type="EMBL" id="JAGIOO010000001">
    <property type="protein sequence ID" value="MBP2473753.1"/>
    <property type="molecule type" value="Genomic_DNA"/>
</dbReference>
<sequence length="253" mass="27605">MATEQDPMDRSLALLWGRTSTPSRGPRPKMSVPGIVEAAVRLADAEGLDALSMQKLAAELGYTTMSLYRYVPGKESLVDLMLDHAVGQPPEDIALAPDWRTGVERWARAIWAVDHRHPWLLRVQVDRPPVGPNQLAWMEAGLRVLAGSGLAGYERLSVLTFVYAAVQGLARVSVDQRPRAERDGPVANAYGKVLGRYVDAERYPELVGILSGGVFDVPPETPDADDVLPDLEFGLAHLLSGVESYVQARQASQ</sequence>
<dbReference type="InterPro" id="IPR050109">
    <property type="entry name" value="HTH-type_TetR-like_transc_reg"/>
</dbReference>